<dbReference type="Pfam" id="PF19300">
    <property type="entry name" value="BPD_transp_1_N"/>
    <property type="match status" value="1"/>
</dbReference>
<dbReference type="InterPro" id="IPR035906">
    <property type="entry name" value="MetI-like_sf"/>
</dbReference>
<proteinExistence type="inferred from homology"/>
<comment type="subcellular location">
    <subcellularLocation>
        <location evidence="1 7">Cell membrane</location>
        <topology evidence="1 7">Multi-pass membrane protein</topology>
    </subcellularLocation>
</comment>
<keyword evidence="6 7" id="KW-0472">Membrane</keyword>
<feature type="transmembrane region" description="Helical" evidence="7">
    <location>
        <begin position="164"/>
        <end position="193"/>
    </location>
</feature>
<reference evidence="9 10" key="2">
    <citation type="journal article" date="2016" name="Genome Announc.">
        <title>Draft Genome Sequences of Streptomyces scabiei S58, Streptomyces turgidiscabies T45, and Streptomyces acidiscabies a10, the Pathogens of Potato Common Scab, Isolated in Japan.</title>
        <authorList>
            <person name="Tomihama T."/>
            <person name="Nishi Y."/>
            <person name="Sakai M."/>
            <person name="Ikenaga M."/>
            <person name="Okubo T."/>
            <person name="Ikeda S."/>
        </authorList>
    </citation>
    <scope>NUCLEOTIDE SEQUENCE [LARGE SCALE GENOMIC DNA]</scope>
    <source>
        <strain evidence="9 10">S58</strain>
    </source>
</reference>
<keyword evidence="2 7" id="KW-0813">Transport</keyword>
<dbReference type="Gene3D" id="1.10.3720.10">
    <property type="entry name" value="MetI-like"/>
    <property type="match status" value="1"/>
</dbReference>
<evidence type="ECO:0000256" key="2">
    <source>
        <dbReference type="ARBA" id="ARBA00022448"/>
    </source>
</evidence>
<sequence>MSAGSAAPAGPLPAAPVRRAPRLRLRGGWAGFAVRRAGGLLMSMLLLVVVTFLIVPLLPGDPARAIAGTSSSPATLAAIRDRLGLDEPLTTRFVHYLGDIASGRLGTSFRFDTPVADIIATRLPYTVQLVIPAVLLSLFIAVPLGMTVGVLTRDGRRRRLGVGFGTLAGLLASAPVYVVATLLIVLFSISLGLLPSGGATTPSALVLPIAALCIGPAFAIARVVRQETASVLAQDYMRTARGHRLGSVRLHLRHALPNLVTSVLTLSGLVLTSLLGGTIILENVFTYPGLGTEVVQAIIYKDYPVIQGIILVVGMLALLVNLLVDVVLGIVDPRTLEGGRRGH</sequence>
<accession>A0A124C330</accession>
<keyword evidence="3" id="KW-1003">Cell membrane</keyword>
<evidence type="ECO:0000256" key="4">
    <source>
        <dbReference type="ARBA" id="ARBA00022692"/>
    </source>
</evidence>
<evidence type="ECO:0000256" key="7">
    <source>
        <dbReference type="RuleBase" id="RU363032"/>
    </source>
</evidence>
<dbReference type="PROSITE" id="PS50928">
    <property type="entry name" value="ABC_TM1"/>
    <property type="match status" value="1"/>
</dbReference>
<evidence type="ECO:0000256" key="3">
    <source>
        <dbReference type="ARBA" id="ARBA00022475"/>
    </source>
</evidence>
<comment type="similarity">
    <text evidence="7">Belongs to the binding-protein-dependent transport system permease family.</text>
</comment>
<evidence type="ECO:0000256" key="1">
    <source>
        <dbReference type="ARBA" id="ARBA00004651"/>
    </source>
</evidence>
<dbReference type="PANTHER" id="PTHR43163">
    <property type="entry name" value="DIPEPTIDE TRANSPORT SYSTEM PERMEASE PROTEIN DPPB-RELATED"/>
    <property type="match status" value="1"/>
</dbReference>
<dbReference type="CDD" id="cd06261">
    <property type="entry name" value="TM_PBP2"/>
    <property type="match status" value="1"/>
</dbReference>
<dbReference type="EMBL" id="BCMM01000001">
    <property type="protein sequence ID" value="GAQ60007.1"/>
    <property type="molecule type" value="Genomic_DNA"/>
</dbReference>
<dbReference type="InterPro" id="IPR045621">
    <property type="entry name" value="BPD_transp_1_N"/>
</dbReference>
<feature type="transmembrane region" description="Helical" evidence="7">
    <location>
        <begin position="305"/>
        <end position="331"/>
    </location>
</feature>
<feature type="transmembrane region" description="Helical" evidence="7">
    <location>
        <begin position="205"/>
        <end position="224"/>
    </location>
</feature>
<dbReference type="SUPFAM" id="SSF161098">
    <property type="entry name" value="MetI-like"/>
    <property type="match status" value="1"/>
</dbReference>
<evidence type="ECO:0000256" key="6">
    <source>
        <dbReference type="ARBA" id="ARBA00023136"/>
    </source>
</evidence>
<gene>
    <name evidence="9" type="primary">gsiC_1</name>
    <name evidence="9" type="ORF">SsS58_00346</name>
</gene>
<feature type="domain" description="ABC transmembrane type-1" evidence="8">
    <location>
        <begin position="123"/>
        <end position="328"/>
    </location>
</feature>
<dbReference type="AlphaFoldDB" id="A0A124C330"/>
<evidence type="ECO:0000259" key="8">
    <source>
        <dbReference type="PROSITE" id="PS50928"/>
    </source>
</evidence>
<feature type="transmembrane region" description="Helical" evidence="7">
    <location>
        <begin position="39"/>
        <end position="58"/>
    </location>
</feature>
<keyword evidence="4 7" id="KW-0812">Transmembrane</keyword>
<evidence type="ECO:0000313" key="10">
    <source>
        <dbReference type="Proteomes" id="UP000067448"/>
    </source>
</evidence>
<feature type="transmembrane region" description="Helical" evidence="7">
    <location>
        <begin position="259"/>
        <end position="285"/>
    </location>
</feature>
<protein>
    <submittedName>
        <fullName evidence="9">Glutathione transport system permease protein GsiC</fullName>
    </submittedName>
</protein>
<dbReference type="Pfam" id="PF00528">
    <property type="entry name" value="BPD_transp_1"/>
    <property type="match status" value="1"/>
</dbReference>
<name>A0A124C330_STRSC</name>
<feature type="transmembrane region" description="Helical" evidence="7">
    <location>
        <begin position="129"/>
        <end position="152"/>
    </location>
</feature>
<dbReference type="GO" id="GO:0005886">
    <property type="term" value="C:plasma membrane"/>
    <property type="evidence" value="ECO:0007669"/>
    <property type="project" value="UniProtKB-SubCell"/>
</dbReference>
<keyword evidence="5 7" id="KW-1133">Transmembrane helix</keyword>
<evidence type="ECO:0000313" key="9">
    <source>
        <dbReference type="EMBL" id="GAQ60007.1"/>
    </source>
</evidence>
<organism evidence="9 10">
    <name type="scientific">Streptomyces scabiei</name>
    <dbReference type="NCBI Taxonomy" id="1930"/>
    <lineage>
        <taxon>Bacteria</taxon>
        <taxon>Bacillati</taxon>
        <taxon>Actinomycetota</taxon>
        <taxon>Actinomycetes</taxon>
        <taxon>Kitasatosporales</taxon>
        <taxon>Streptomycetaceae</taxon>
        <taxon>Streptomyces</taxon>
    </lineage>
</organism>
<dbReference type="InterPro" id="IPR000515">
    <property type="entry name" value="MetI-like"/>
</dbReference>
<comment type="caution">
    <text evidence="9">The sequence shown here is derived from an EMBL/GenBank/DDBJ whole genome shotgun (WGS) entry which is preliminary data.</text>
</comment>
<dbReference type="GO" id="GO:0055085">
    <property type="term" value="P:transmembrane transport"/>
    <property type="evidence" value="ECO:0007669"/>
    <property type="project" value="InterPro"/>
</dbReference>
<dbReference type="Proteomes" id="UP000067448">
    <property type="component" value="Unassembled WGS sequence"/>
</dbReference>
<reference evidence="10" key="3">
    <citation type="submission" date="2016-02" db="EMBL/GenBank/DDBJ databases">
        <title>Draft genome of pathogenic Streptomyces sp. in Japan.</title>
        <authorList>
            <person name="Tomihama T."/>
            <person name="Ikenaga M."/>
            <person name="Sakai M."/>
            <person name="Okubo T."/>
            <person name="Ikeda S."/>
        </authorList>
    </citation>
    <scope>NUCLEOTIDE SEQUENCE [LARGE SCALE GENOMIC DNA]</scope>
    <source>
        <strain evidence="10">S58</strain>
    </source>
</reference>
<dbReference type="RefSeq" id="WP_059078159.1">
    <property type="nucleotide sequence ID" value="NZ_BCMM01000001.1"/>
</dbReference>
<reference evidence="10" key="1">
    <citation type="submission" date="2015-11" db="EMBL/GenBank/DDBJ databases">
        <authorList>
            <consortium name="Cross-ministerial Strategic Innovation Promotion Program (SIP) consortium"/>
            <person name="Tomihama T."/>
            <person name="Ikenaga M."/>
            <person name="Sakai M."/>
            <person name="Okubo T."/>
            <person name="Ikeda S."/>
        </authorList>
    </citation>
    <scope>NUCLEOTIDE SEQUENCE [LARGE SCALE GENOMIC DNA]</scope>
    <source>
        <strain evidence="10">S58</strain>
    </source>
</reference>
<dbReference type="PANTHER" id="PTHR43163:SF6">
    <property type="entry name" value="DIPEPTIDE TRANSPORT SYSTEM PERMEASE PROTEIN DPPB-RELATED"/>
    <property type="match status" value="1"/>
</dbReference>
<evidence type="ECO:0000256" key="5">
    <source>
        <dbReference type="ARBA" id="ARBA00022989"/>
    </source>
</evidence>
<dbReference type="OrthoDB" id="9778910at2"/>